<feature type="transmembrane region" description="Helical" evidence="8">
    <location>
        <begin position="21"/>
        <end position="44"/>
    </location>
</feature>
<evidence type="ECO:0000256" key="5">
    <source>
        <dbReference type="ARBA" id="ARBA00022692"/>
    </source>
</evidence>
<dbReference type="PANTHER" id="PTHR42929:SF5">
    <property type="entry name" value="ABC TRANSPORTER PERMEASE PROTEIN"/>
    <property type="match status" value="1"/>
</dbReference>
<dbReference type="CDD" id="cd06261">
    <property type="entry name" value="TM_PBP2"/>
    <property type="match status" value="1"/>
</dbReference>
<gene>
    <name evidence="10" type="ORF">SAMN04487991_2642</name>
</gene>
<organism evidence="10 11">
    <name type="scientific">Celeribacter neptunius</name>
    <dbReference type="NCBI Taxonomy" id="588602"/>
    <lineage>
        <taxon>Bacteria</taxon>
        <taxon>Pseudomonadati</taxon>
        <taxon>Pseudomonadota</taxon>
        <taxon>Alphaproteobacteria</taxon>
        <taxon>Rhodobacterales</taxon>
        <taxon>Roseobacteraceae</taxon>
        <taxon>Celeribacter</taxon>
    </lineage>
</organism>
<dbReference type="GO" id="GO:0055085">
    <property type="term" value="P:transmembrane transport"/>
    <property type="evidence" value="ECO:0007669"/>
    <property type="project" value="InterPro"/>
</dbReference>
<evidence type="ECO:0000256" key="8">
    <source>
        <dbReference type="RuleBase" id="RU363032"/>
    </source>
</evidence>
<comment type="subcellular location">
    <subcellularLocation>
        <location evidence="1 8">Cell membrane</location>
        <topology evidence="1 8">Multi-pass membrane protein</topology>
    </subcellularLocation>
</comment>
<dbReference type="PROSITE" id="PS50928">
    <property type="entry name" value="ABC_TM1"/>
    <property type="match status" value="1"/>
</dbReference>
<keyword evidence="5 8" id="KW-0812">Transmembrane</keyword>
<evidence type="ECO:0000256" key="2">
    <source>
        <dbReference type="ARBA" id="ARBA00007069"/>
    </source>
</evidence>
<dbReference type="InterPro" id="IPR035906">
    <property type="entry name" value="MetI-like_sf"/>
</dbReference>
<accession>A0A1I3TEP5</accession>
<evidence type="ECO:0000313" key="10">
    <source>
        <dbReference type="EMBL" id="SFJ67947.1"/>
    </source>
</evidence>
<comment type="similarity">
    <text evidence="2">Belongs to the binding-protein-dependent transport system permease family. CysTW subfamily.</text>
</comment>
<keyword evidence="7 8" id="KW-0472">Membrane</keyword>
<dbReference type="Gene3D" id="1.10.3720.10">
    <property type="entry name" value="MetI-like"/>
    <property type="match status" value="1"/>
</dbReference>
<feature type="transmembrane region" description="Helical" evidence="8">
    <location>
        <begin position="227"/>
        <end position="250"/>
    </location>
</feature>
<feature type="transmembrane region" description="Helical" evidence="8">
    <location>
        <begin position="331"/>
        <end position="355"/>
    </location>
</feature>
<dbReference type="RefSeq" id="WP_177213139.1">
    <property type="nucleotide sequence ID" value="NZ_FORH01000005.1"/>
</dbReference>
<protein>
    <submittedName>
        <fullName evidence="10">Putative spermidine/putrescine transport system permease protein</fullName>
    </submittedName>
</protein>
<dbReference type="STRING" id="588602.SAMN04487991_2642"/>
<dbReference type="PANTHER" id="PTHR42929">
    <property type="entry name" value="INNER MEMBRANE ABC TRANSPORTER PERMEASE PROTEIN YDCU-RELATED-RELATED"/>
    <property type="match status" value="1"/>
</dbReference>
<dbReference type="Proteomes" id="UP000199630">
    <property type="component" value="Unassembled WGS sequence"/>
</dbReference>
<dbReference type="SUPFAM" id="SSF161098">
    <property type="entry name" value="MetI-like"/>
    <property type="match status" value="1"/>
</dbReference>
<keyword evidence="3 8" id="KW-0813">Transport</keyword>
<name>A0A1I3TEP5_9RHOB</name>
<keyword evidence="11" id="KW-1185">Reference proteome</keyword>
<evidence type="ECO:0000256" key="6">
    <source>
        <dbReference type="ARBA" id="ARBA00022989"/>
    </source>
</evidence>
<feature type="transmembrane region" description="Helical" evidence="8">
    <location>
        <begin position="276"/>
        <end position="297"/>
    </location>
</feature>
<dbReference type="AlphaFoldDB" id="A0A1I3TEP5"/>
<keyword evidence="4" id="KW-1003">Cell membrane</keyword>
<evidence type="ECO:0000256" key="4">
    <source>
        <dbReference type="ARBA" id="ARBA00022475"/>
    </source>
</evidence>
<feature type="transmembrane region" description="Helical" evidence="8">
    <location>
        <begin position="190"/>
        <end position="215"/>
    </location>
</feature>
<dbReference type="Pfam" id="PF00528">
    <property type="entry name" value="BPD_transp_1"/>
    <property type="match status" value="1"/>
</dbReference>
<evidence type="ECO:0000259" key="9">
    <source>
        <dbReference type="PROSITE" id="PS50928"/>
    </source>
</evidence>
<evidence type="ECO:0000313" key="11">
    <source>
        <dbReference type="Proteomes" id="UP000199630"/>
    </source>
</evidence>
<feature type="transmembrane region" description="Helical" evidence="8">
    <location>
        <begin position="375"/>
        <end position="399"/>
    </location>
</feature>
<sequence>MTEASVPADVGGFRSAGLRHYLAPALLCAPLLVFLLLAFFLPVATLLSRSVLDRDVQAALPGTVTALAEWDGAEMPPDDVFLALYTDLGQAGAADISRASSRLAQEVSGFRTVMSRTARALRRAPEVPAAEAREAILAVDDAWQAPEVWTAIRASSKPFTAQFLLRAIDLEITESGLTSVEPERAIYRGILLRSLTVSGVTAALAVLLGYPVAYFMATMRNARLREALFLLVLLPFWTSTLVNSFAWFAFLKQGGGFYAATGALGLDPGTLLFTRTAVYIGFVQLLMPVAILPMYSGMQNIPASYMRAARSLGASNVEAFIRVYFPHTLPLIAASGMLIFALSLGNYVLPLILGGTDDQMMASFIALFTTRTSNWSMAAALSFWLMLTTMVLFALYGIALTRGRKS</sequence>
<dbReference type="GO" id="GO:0005886">
    <property type="term" value="C:plasma membrane"/>
    <property type="evidence" value="ECO:0007669"/>
    <property type="project" value="UniProtKB-SubCell"/>
</dbReference>
<dbReference type="InterPro" id="IPR000515">
    <property type="entry name" value="MetI-like"/>
</dbReference>
<proteinExistence type="inferred from homology"/>
<evidence type="ECO:0000256" key="1">
    <source>
        <dbReference type="ARBA" id="ARBA00004651"/>
    </source>
</evidence>
<keyword evidence="6 8" id="KW-1133">Transmembrane helix</keyword>
<dbReference type="EMBL" id="FORH01000005">
    <property type="protein sequence ID" value="SFJ67947.1"/>
    <property type="molecule type" value="Genomic_DNA"/>
</dbReference>
<feature type="domain" description="ABC transmembrane type-1" evidence="9">
    <location>
        <begin position="191"/>
        <end position="396"/>
    </location>
</feature>
<evidence type="ECO:0000256" key="3">
    <source>
        <dbReference type="ARBA" id="ARBA00022448"/>
    </source>
</evidence>
<reference evidence="11" key="1">
    <citation type="submission" date="2016-10" db="EMBL/GenBank/DDBJ databases">
        <authorList>
            <person name="Varghese N."/>
            <person name="Submissions S."/>
        </authorList>
    </citation>
    <scope>NUCLEOTIDE SEQUENCE [LARGE SCALE GENOMIC DNA]</scope>
    <source>
        <strain evidence="11">DSM 26471</strain>
    </source>
</reference>
<evidence type="ECO:0000256" key="7">
    <source>
        <dbReference type="ARBA" id="ARBA00023136"/>
    </source>
</evidence>